<reference evidence="1 2" key="2">
    <citation type="submission" date="2019-02" db="EMBL/GenBank/DDBJ databases">
        <title>'Lichenibacterium ramalinii' gen. nov. sp. nov., 'Lichenibacterium minor' gen. nov. sp. nov.</title>
        <authorList>
            <person name="Pankratov T."/>
        </authorList>
    </citation>
    <scope>NUCLEOTIDE SEQUENCE [LARGE SCALE GENOMIC DNA]</scope>
    <source>
        <strain evidence="1 2">RmlP026</strain>
    </source>
</reference>
<dbReference type="InterPro" id="IPR029044">
    <property type="entry name" value="Nucleotide-diphossugar_trans"/>
</dbReference>
<protein>
    <recommendedName>
        <fullName evidence="3">Glycosyltransferase family 2 protein</fullName>
    </recommendedName>
</protein>
<accession>A0A4Q2U1P0</accession>
<evidence type="ECO:0000313" key="1">
    <source>
        <dbReference type="EMBL" id="RYC30000.1"/>
    </source>
</evidence>
<comment type="caution">
    <text evidence="1">The sequence shown here is derived from an EMBL/GenBank/DDBJ whole genome shotgun (WGS) entry which is preliminary data.</text>
</comment>
<dbReference type="EMBL" id="QYBB01000034">
    <property type="protein sequence ID" value="RYC30000.1"/>
    <property type="molecule type" value="Genomic_DNA"/>
</dbReference>
<reference evidence="1 2" key="1">
    <citation type="submission" date="2018-12" db="EMBL/GenBank/DDBJ databases">
        <authorList>
            <person name="Grouzdev D.S."/>
            <person name="Krutkina M.S."/>
        </authorList>
    </citation>
    <scope>NUCLEOTIDE SEQUENCE [LARGE SCALE GENOMIC DNA]</scope>
    <source>
        <strain evidence="1 2">RmlP026</strain>
    </source>
</reference>
<sequence>MSADASMFKAEAMTPRSHILIATPVLNEAVTLAYAKSLFRLQNHLRRTDAGVDLTMGTLVSAGIDTARNYFATHMLENASFSHLLFIDADHGFRPELILDMLDLDEPVVGAIYPARDLQFDAVWRVARSLDAPCRLQSLASRYVLPRFQTDEGGRPVTKKGFVRASAAGTGIMLIQRHVFERMAAIPDLMGVGAEIMIADGYSGRFLQCFRPIIQDNNLPLGEDLSFCRRWTETCGGEIWVAVDHEIEHVGAFAFAGRYRDRMS</sequence>
<dbReference type="Proteomes" id="UP000290759">
    <property type="component" value="Unassembled WGS sequence"/>
</dbReference>
<keyword evidence="2" id="KW-1185">Reference proteome</keyword>
<dbReference type="AlphaFoldDB" id="A0A4Q2U1P0"/>
<dbReference type="RefSeq" id="WP_129228837.1">
    <property type="nucleotide sequence ID" value="NZ_QYBB01000034.1"/>
</dbReference>
<organism evidence="1 2">
    <name type="scientific">Lichenibacterium minor</name>
    <dbReference type="NCBI Taxonomy" id="2316528"/>
    <lineage>
        <taxon>Bacteria</taxon>
        <taxon>Pseudomonadati</taxon>
        <taxon>Pseudomonadota</taxon>
        <taxon>Alphaproteobacteria</taxon>
        <taxon>Hyphomicrobiales</taxon>
        <taxon>Lichenihabitantaceae</taxon>
        <taxon>Lichenibacterium</taxon>
    </lineage>
</organism>
<evidence type="ECO:0000313" key="2">
    <source>
        <dbReference type="Proteomes" id="UP000290759"/>
    </source>
</evidence>
<dbReference type="SUPFAM" id="SSF53448">
    <property type="entry name" value="Nucleotide-diphospho-sugar transferases"/>
    <property type="match status" value="1"/>
</dbReference>
<dbReference type="OrthoDB" id="561165at2"/>
<evidence type="ECO:0008006" key="3">
    <source>
        <dbReference type="Google" id="ProtNLM"/>
    </source>
</evidence>
<name>A0A4Q2U1P0_9HYPH</name>
<proteinExistence type="predicted"/>
<gene>
    <name evidence="1" type="ORF">D3273_20925</name>
</gene>